<gene>
    <name evidence="2" type="ORF">QC825_02415</name>
</gene>
<dbReference type="InterPro" id="IPR014717">
    <property type="entry name" value="Transl_elong_EF1B/ribsomal_bS6"/>
</dbReference>
<dbReference type="PANTHER" id="PTHR39555:SF1">
    <property type="entry name" value="TYPE IV PILUS INNER MEMBRANE COMPONENT PILO"/>
    <property type="match status" value="1"/>
</dbReference>
<comment type="caution">
    <text evidence="2">The sequence shown here is derived from an EMBL/GenBank/DDBJ whole genome shotgun (WGS) entry which is preliminary data.</text>
</comment>
<dbReference type="EMBL" id="JARWAO010000001">
    <property type="protein sequence ID" value="MDR5894928.1"/>
    <property type="molecule type" value="Genomic_DNA"/>
</dbReference>
<organism evidence="2 3">
    <name type="scientific">Larsenimonas suaedae</name>
    <dbReference type="NCBI Taxonomy" id="1851019"/>
    <lineage>
        <taxon>Bacteria</taxon>
        <taxon>Pseudomonadati</taxon>
        <taxon>Pseudomonadota</taxon>
        <taxon>Gammaproteobacteria</taxon>
        <taxon>Oceanospirillales</taxon>
        <taxon>Halomonadaceae</taxon>
        <taxon>Larsenimonas</taxon>
    </lineage>
</organism>
<protein>
    <submittedName>
        <fullName evidence="2">Type 4a pilus biogenesis protein PilO</fullName>
    </submittedName>
</protein>
<evidence type="ECO:0000313" key="3">
    <source>
        <dbReference type="Proteomes" id="UP001269375"/>
    </source>
</evidence>
<keyword evidence="3" id="KW-1185">Reference proteome</keyword>
<reference evidence="2 3" key="1">
    <citation type="submission" date="2023-04" db="EMBL/GenBank/DDBJ databases">
        <title>A long-awaited taxogenomic arrangement of the family Halomonadaceae.</title>
        <authorList>
            <person name="De La Haba R."/>
            <person name="Chuvochina M."/>
            <person name="Wittouck S."/>
            <person name="Arahal D.R."/>
            <person name="Sanchez-Porro C."/>
            <person name="Hugenholtz P."/>
            <person name="Ventosa A."/>
        </authorList>
    </citation>
    <scope>NUCLEOTIDE SEQUENCE [LARGE SCALE GENOMIC DNA]</scope>
    <source>
        <strain evidence="2 3">DSM 22428</strain>
    </source>
</reference>
<feature type="transmembrane region" description="Helical" evidence="1">
    <location>
        <begin position="37"/>
        <end position="59"/>
    </location>
</feature>
<keyword evidence="1" id="KW-0812">Transmembrane</keyword>
<name>A0ABU1GU50_9GAMM</name>
<sequence length="223" mass="24777">MKPVMTRAFWVDQWRQIKAMEKSDLELAGAGNWPSSIKGVVCVLVVGVIWFAMNTLLVAGTEQELEALNAEEAQKLSSFELRAFQAANLPLLKLQMDELNDKMSRLIGMLPTDAEMPALLDDISEVARAHQLSMDFIRLEAPTRHPFYTEQPLSIRVEGQYHHLAAFITDISRLPRIVTLHDFTLEKKTADGGELGPGAPLVLNVLAKTYRYQASGETEGGSP</sequence>
<dbReference type="PIRSF" id="PIRSF016482">
    <property type="entry name" value="PilO"/>
    <property type="match status" value="1"/>
</dbReference>
<proteinExistence type="predicted"/>
<keyword evidence="1" id="KW-0472">Membrane</keyword>
<evidence type="ECO:0000313" key="2">
    <source>
        <dbReference type="EMBL" id="MDR5894928.1"/>
    </source>
</evidence>
<dbReference type="Gene3D" id="3.30.70.60">
    <property type="match status" value="1"/>
</dbReference>
<dbReference type="RefSeq" id="WP_251592641.1">
    <property type="nucleotide sequence ID" value="NZ_JAMLJI010000002.1"/>
</dbReference>
<dbReference type="PANTHER" id="PTHR39555">
    <property type="entry name" value="FIMBRIAL ASSEMBLY PROTEIN PILO-LIKE PROTEIN-RELATED"/>
    <property type="match status" value="1"/>
</dbReference>
<accession>A0ABU1GU50</accession>
<keyword evidence="1" id="KW-1133">Transmembrane helix</keyword>
<dbReference type="InterPro" id="IPR007445">
    <property type="entry name" value="PilO"/>
</dbReference>
<dbReference type="Proteomes" id="UP001269375">
    <property type="component" value="Unassembled WGS sequence"/>
</dbReference>
<dbReference type="Pfam" id="PF04350">
    <property type="entry name" value="PilO"/>
    <property type="match status" value="1"/>
</dbReference>
<evidence type="ECO:0000256" key="1">
    <source>
        <dbReference type="SAM" id="Phobius"/>
    </source>
</evidence>